<dbReference type="InterPro" id="IPR050220">
    <property type="entry name" value="Type_II_DNA_Topoisomerases"/>
</dbReference>
<dbReference type="PROSITE" id="PS52040">
    <property type="entry name" value="TOPO_IIA"/>
    <property type="match status" value="1"/>
</dbReference>
<comment type="subunit">
    <text evidence="10">Heterotetramer, composed of two GyrA and two GyrB chains. In the heterotetramer, GyrA contains the active site tyrosine that forms a transient covalent intermediate with DNA, while GyrB binds cofactors and catalyzes ATP hydrolysis.</text>
</comment>
<dbReference type="EC" id="5.6.2.2" evidence="10"/>
<dbReference type="STRING" id="1121927.GOHSU_24_00170"/>
<evidence type="ECO:0000256" key="6">
    <source>
        <dbReference type="ARBA" id="ARBA00022840"/>
    </source>
</evidence>
<dbReference type="InterPro" id="IPR035516">
    <property type="entry name" value="Gyrase/topoIV_suA_C"/>
</dbReference>
<dbReference type="InterPro" id="IPR005743">
    <property type="entry name" value="GyrA"/>
</dbReference>
<keyword evidence="9 10" id="KW-0413">Isomerase</keyword>
<keyword evidence="6 10" id="KW-0067">ATP-binding</keyword>
<comment type="caution">
    <text evidence="15">The sequence shown here is derived from an EMBL/GenBank/DDBJ whole genome shotgun (WGS) entry which is preliminary data.</text>
</comment>
<keyword evidence="7 10" id="KW-0799">Topoisomerase</keyword>
<dbReference type="Pfam" id="PF00521">
    <property type="entry name" value="DNA_topoisoIV"/>
    <property type="match status" value="1"/>
</dbReference>
<dbReference type="FunFam" id="2.120.10.90:FF:000001">
    <property type="entry name" value="DNA gyrase subunit A"/>
    <property type="match status" value="1"/>
</dbReference>
<comment type="catalytic activity">
    <reaction evidence="1 10 11">
        <text>ATP-dependent breakage, passage and rejoining of double-stranded DNA.</text>
        <dbReference type="EC" id="5.6.2.2"/>
    </reaction>
</comment>
<evidence type="ECO:0000256" key="12">
    <source>
        <dbReference type="SAM" id="Coils"/>
    </source>
</evidence>
<comment type="similarity">
    <text evidence="3 10">Belongs to the type II topoisomerase GyrA/ParC subunit family.</text>
</comment>
<dbReference type="NCBIfam" id="TIGR01063">
    <property type="entry name" value="gyrA"/>
    <property type="match status" value="1"/>
</dbReference>
<feature type="short sequence motif" description="GyrA-box" evidence="10">
    <location>
        <begin position="549"/>
        <end position="555"/>
    </location>
</feature>
<evidence type="ECO:0000256" key="8">
    <source>
        <dbReference type="ARBA" id="ARBA00023125"/>
    </source>
</evidence>
<comment type="subcellular location">
    <subcellularLocation>
        <location evidence="2 10">Cytoplasm</location>
    </subcellularLocation>
</comment>
<feature type="coiled-coil region" evidence="12">
    <location>
        <begin position="460"/>
        <end position="487"/>
    </location>
</feature>
<dbReference type="Gene3D" id="3.90.199.10">
    <property type="entry name" value="Topoisomerase II, domain 5"/>
    <property type="match status" value="1"/>
</dbReference>
<dbReference type="InterPro" id="IPR002205">
    <property type="entry name" value="Topo_IIA_dom_A"/>
</dbReference>
<dbReference type="FunFam" id="3.30.1360.40:FF:000008">
    <property type="entry name" value="DNA topoisomerase (ATP-hydrolyzing)"/>
    <property type="match status" value="1"/>
</dbReference>
<dbReference type="Gene3D" id="1.10.268.10">
    <property type="entry name" value="Topoisomerase, domain 3"/>
    <property type="match status" value="1"/>
</dbReference>
<dbReference type="NCBIfam" id="NF004043">
    <property type="entry name" value="PRK05560.1"/>
    <property type="match status" value="1"/>
</dbReference>
<keyword evidence="5 10" id="KW-0547">Nucleotide-binding</keyword>
<dbReference type="Pfam" id="PF03989">
    <property type="entry name" value="DNA_gyraseA_C"/>
    <property type="match status" value="6"/>
</dbReference>
<evidence type="ECO:0000313" key="15">
    <source>
        <dbReference type="EMBL" id="GAC57728.1"/>
    </source>
</evidence>
<dbReference type="NCBIfam" id="NF004044">
    <property type="entry name" value="PRK05561.1"/>
    <property type="match status" value="1"/>
</dbReference>
<dbReference type="GO" id="GO:0006265">
    <property type="term" value="P:DNA topological change"/>
    <property type="evidence" value="ECO:0007669"/>
    <property type="project" value="UniProtKB-UniRule"/>
</dbReference>
<evidence type="ECO:0000256" key="2">
    <source>
        <dbReference type="ARBA" id="ARBA00004496"/>
    </source>
</evidence>
<feature type="active site" description="O-(5'-phospho-DNA)-tyrosine intermediate" evidence="10 11">
    <location>
        <position position="142"/>
    </location>
</feature>
<evidence type="ECO:0000259" key="14">
    <source>
        <dbReference type="PROSITE" id="PS52040"/>
    </source>
</evidence>
<dbReference type="GO" id="GO:0003677">
    <property type="term" value="F:DNA binding"/>
    <property type="evidence" value="ECO:0007669"/>
    <property type="project" value="UniProtKB-UniRule"/>
</dbReference>
<evidence type="ECO:0000256" key="10">
    <source>
        <dbReference type="HAMAP-Rule" id="MF_01897"/>
    </source>
</evidence>
<proteinExistence type="inferred from homology"/>
<gene>
    <name evidence="10 15" type="primary">gyrA</name>
    <name evidence="15" type="ORF">GOHSU_24_00170</name>
</gene>
<accession>L7LCG2</accession>
<dbReference type="Proteomes" id="UP000053405">
    <property type="component" value="Unassembled WGS sequence"/>
</dbReference>
<dbReference type="GO" id="GO:0006261">
    <property type="term" value="P:DNA-templated DNA replication"/>
    <property type="evidence" value="ECO:0007669"/>
    <property type="project" value="UniProtKB-UniRule"/>
</dbReference>
<dbReference type="GO" id="GO:0005694">
    <property type="term" value="C:chromosome"/>
    <property type="evidence" value="ECO:0007669"/>
    <property type="project" value="InterPro"/>
</dbReference>
<feature type="region of interest" description="Disordered" evidence="13">
    <location>
        <begin position="1"/>
        <end position="23"/>
    </location>
</feature>
<dbReference type="GO" id="GO:0005737">
    <property type="term" value="C:cytoplasm"/>
    <property type="evidence" value="ECO:0007669"/>
    <property type="project" value="UniProtKB-SubCell"/>
</dbReference>
<comment type="miscellaneous">
    <text evidence="10">Few gyrases are as efficient as E.coli at forming negative supercoils. Not all organisms have 2 type II topoisomerases; in organisms with a single type II topoisomerase this enzyme also has to decatenate newly replicated chromosomes.</text>
</comment>
<evidence type="ECO:0000256" key="4">
    <source>
        <dbReference type="ARBA" id="ARBA00022490"/>
    </source>
</evidence>
<feature type="domain" description="Topo IIA-type catalytic" evidence="14">
    <location>
        <begin position="54"/>
        <end position="522"/>
    </location>
</feature>
<reference evidence="15 16" key="1">
    <citation type="submission" date="2012-12" db="EMBL/GenBank/DDBJ databases">
        <title>Whole genome shotgun sequence of Gordonia hirsuta NBRC 16056.</title>
        <authorList>
            <person name="Isaki-Nakamura S."/>
            <person name="Hosoyama A."/>
            <person name="Tsuchikane K."/>
            <person name="Katsumata H."/>
            <person name="Baba S."/>
            <person name="Yamazaki S."/>
            <person name="Fujita N."/>
        </authorList>
    </citation>
    <scope>NUCLEOTIDE SEQUENCE [LARGE SCALE GENOMIC DNA]</scope>
    <source>
        <strain evidence="15 16">NBRC 16056</strain>
    </source>
</reference>
<dbReference type="SUPFAM" id="SSF101904">
    <property type="entry name" value="GyrA/ParC C-terminal domain-like"/>
    <property type="match status" value="1"/>
</dbReference>
<dbReference type="PANTHER" id="PTHR43493:SF5">
    <property type="entry name" value="DNA GYRASE SUBUNIT A, CHLOROPLASTIC_MITOCHONDRIAL"/>
    <property type="match status" value="1"/>
</dbReference>
<dbReference type="InterPro" id="IPR013760">
    <property type="entry name" value="Topo_IIA-like_dom_sf"/>
</dbReference>
<dbReference type="InterPro" id="IPR013757">
    <property type="entry name" value="Topo_IIA_A_a_sf"/>
</dbReference>
<keyword evidence="16" id="KW-1185">Reference proteome</keyword>
<dbReference type="SMART" id="SM00434">
    <property type="entry name" value="TOP4c"/>
    <property type="match status" value="1"/>
</dbReference>
<name>L7LCG2_9ACTN</name>
<keyword evidence="4 10" id="KW-0963">Cytoplasm</keyword>
<evidence type="ECO:0000313" key="16">
    <source>
        <dbReference type="Proteomes" id="UP000053405"/>
    </source>
</evidence>
<dbReference type="PANTHER" id="PTHR43493">
    <property type="entry name" value="DNA GYRASE/TOPOISOMERASE SUBUNIT A"/>
    <property type="match status" value="1"/>
</dbReference>
<evidence type="ECO:0000256" key="9">
    <source>
        <dbReference type="ARBA" id="ARBA00023235"/>
    </source>
</evidence>
<keyword evidence="8 10" id="KW-0238">DNA-binding</keyword>
<evidence type="ECO:0000256" key="11">
    <source>
        <dbReference type="PROSITE-ProRule" id="PRU01384"/>
    </source>
</evidence>
<evidence type="ECO:0000256" key="7">
    <source>
        <dbReference type="ARBA" id="ARBA00023029"/>
    </source>
</evidence>
<dbReference type="InterPro" id="IPR006691">
    <property type="entry name" value="GyrA/parC_rep"/>
</dbReference>
<evidence type="ECO:0000256" key="3">
    <source>
        <dbReference type="ARBA" id="ARBA00008263"/>
    </source>
</evidence>
<evidence type="ECO:0000256" key="5">
    <source>
        <dbReference type="ARBA" id="ARBA00022741"/>
    </source>
</evidence>
<dbReference type="GO" id="GO:0034335">
    <property type="term" value="F:DNA negative supercoiling activity"/>
    <property type="evidence" value="ECO:0007669"/>
    <property type="project" value="UniProtKB-ARBA"/>
</dbReference>
<protein>
    <recommendedName>
        <fullName evidence="10">DNA gyrase subunit A</fullName>
        <ecNumber evidence="10">5.6.2.2</ecNumber>
    </recommendedName>
</protein>
<comment type="function">
    <text evidence="10">A type II topoisomerase that negatively supercoils closed circular double-stranded (ds) DNA in an ATP-dependent manner to modulate DNA topology and maintain chromosomes in an underwound state. Negative supercoiling favors strand separation, and DNA replication, transcription, recombination and repair, all of which involve strand separation. Also able to catalyze the interconversion of other topological isomers of dsDNA rings, including catenanes and knotted rings. Type II topoisomerases break and join 2 DNA strands simultaneously in an ATP-dependent manner.</text>
</comment>
<dbReference type="GO" id="GO:0005524">
    <property type="term" value="F:ATP binding"/>
    <property type="evidence" value="ECO:0007669"/>
    <property type="project" value="UniProtKB-UniRule"/>
</dbReference>
<organism evidence="15 16">
    <name type="scientific">Gordonia hirsuta DSM 44140 = NBRC 16056</name>
    <dbReference type="NCBI Taxonomy" id="1121927"/>
    <lineage>
        <taxon>Bacteria</taxon>
        <taxon>Bacillati</taxon>
        <taxon>Actinomycetota</taxon>
        <taxon>Actinomycetes</taxon>
        <taxon>Mycobacteriales</taxon>
        <taxon>Gordoniaceae</taxon>
        <taxon>Gordonia</taxon>
    </lineage>
</organism>
<evidence type="ECO:0000256" key="1">
    <source>
        <dbReference type="ARBA" id="ARBA00000185"/>
    </source>
</evidence>
<dbReference type="CDD" id="cd00187">
    <property type="entry name" value="TOP4c"/>
    <property type="match status" value="1"/>
</dbReference>
<dbReference type="eggNOG" id="COG0188">
    <property type="taxonomic scope" value="Bacteria"/>
</dbReference>
<dbReference type="GO" id="GO:0009330">
    <property type="term" value="C:DNA topoisomerase type II (double strand cut, ATP-hydrolyzing) complex"/>
    <property type="evidence" value="ECO:0007669"/>
    <property type="project" value="TreeGrafter"/>
</dbReference>
<evidence type="ECO:0000256" key="13">
    <source>
        <dbReference type="SAM" id="MobiDB-lite"/>
    </source>
</evidence>
<dbReference type="EMBL" id="BANT01000024">
    <property type="protein sequence ID" value="GAC57728.1"/>
    <property type="molecule type" value="Genomic_DNA"/>
</dbReference>
<dbReference type="RefSeq" id="WP_005940441.1">
    <property type="nucleotide sequence ID" value="NZ_ATVK01000051.1"/>
</dbReference>
<keyword evidence="12" id="KW-0175">Coiled coil</keyword>
<dbReference type="SUPFAM" id="SSF56719">
    <property type="entry name" value="Type II DNA topoisomerase"/>
    <property type="match status" value="1"/>
</dbReference>
<dbReference type="FunFam" id="1.10.268.10:FF:000001">
    <property type="entry name" value="DNA gyrase subunit A"/>
    <property type="match status" value="1"/>
</dbReference>
<dbReference type="HAMAP" id="MF_01897">
    <property type="entry name" value="GyrA"/>
    <property type="match status" value="1"/>
</dbReference>
<dbReference type="InterPro" id="IPR013758">
    <property type="entry name" value="Topo_IIA_A/C_ab"/>
</dbReference>
<dbReference type="AlphaFoldDB" id="L7LCG2"/>
<sequence>MSDETNVPGADGDADETHNDAGVTHDRILPVDLGQEMQNSYIDYAMSVIVGRALPEVRDGLKPVHRRLLYASFDAGFRPDRAHVKSARPVSETMGNYHPHGDSSIYDALVRLAQPWSLRYPLIDGQGNFGSRGNDGAAAMRYTEARLTPLAMEMLRDITEETVDFVPNYDGKTEEPTVLPSRIPNLLINGSGGIAVGMATNIPPHNLREVAAAVFWALENPEADEEATLAACMDAVKGPDFPTAGLIVGSQGIRDAYTTGRGSIRMRSVVEIEENKGTTQLIVTELPYQVNIDNLIHNIGEQINDGRLKGISKIDDLSSDRAGLKIAITLRRDAVARVVLNNLYKHTQLQTNFGANMLSIVEGVPRTLRLDQMIRFYVSHQIDVIVRRTRYRLRKAEERAHILRGLVKALDALDEVIALIRASANTEEARTGLMGLLDIDEIQADAILAMQLRRLSALERQKIIDELAEIEREIADLKDILARPERQRAIVRDELQEVVDKYGDDRRTQIIAAEGDVADEDLIAREDVVVTITETGYAKRTKTDLYRSQKRGGKGVQGAGLKQDDIVAHFFVTSTHDWLLFFTTKGRVYRAKAYELPEANRTARGQHVANLLAFQPEERIAQVIRISGYEDAPYLVLATRNGLVKKSALEAFDSNRSGGIAAINLRGDDELVGAQLCSADDDLLLVSKKGQSIRFHADDETLRPMGRQTSGVQGMRFNTDDELLSLNVVQPDTFLLVATSGGYAKRTDIDEYTAQGRGGKGVLTIQYDPKRGELVGALIVDLDSEIYAITSGGGVIRTLAKQVRKAGRQTKGVRLMNLGEGDSLLAIARNADEVDDEADAETT</sequence>
<dbReference type="Gene3D" id="3.30.1360.40">
    <property type="match status" value="1"/>
</dbReference>
<dbReference type="Gene3D" id="2.120.10.90">
    <property type="entry name" value="DNA gyrase/topoisomerase IV, subunit A, C-terminal"/>
    <property type="match status" value="1"/>
</dbReference>
<dbReference type="OrthoDB" id="9806486at2"/>